<comment type="caution">
    <text evidence="2">The sequence shown here is derived from an EMBL/GenBank/DDBJ whole genome shotgun (WGS) entry which is preliminary data.</text>
</comment>
<accession>A0A269THX3</accession>
<name>A0A269THX3_9BACT</name>
<gene>
    <name evidence="2" type="ORF">CJJ23_03980</name>
</gene>
<sequence length="1188" mass="126414">MKRKVLIITSASTLVAIPVVAGIVAGIAINSQPKSAGAISAEALKSREAEIAVFNKEWVNTPEFIGSTSLPLQSAVVNNSSLLTLGNFNITTKMPAADFSSQGWEIKKDSFAASGVNAVELTYTISRKFDTTEPVISRQFKQLITGFKVDDANAVQKIISEKPNLTWATADGKAPTTKNAKEITIADFNLPKSQFGETYALSIAATTTNTVTVRVTVTSGNETGSYDYVATGVYNVIQAGVNNYFHNGSSYIPTLSWISSSPQKSILPSEIKNYTKAQLQSSFRLSSANISNQFTLPTGELIQFNSEIDSYASDNNGSGTVTLKIVVSPTAANPNQFDSVDLFVPLIGFKTSLEVSQEQLTNFIALINWAQTNLAAQTTHGLFSNQFVNVDDNLIYGSNDVENFKRTFNSSQAFSELSFNKIAGLFSTYASQLPADLLAFYNPQTAQGQENFAYIRNFGVELTSVQSDSTTPTSATITVLLIDKILANSQKSFTVAMRGFLTTSDFKLVDSYNNAQEATVNSLLSVTYDSSIHGDKSSLKPSELLTLINGSNTTVATKLESLKKVFTISQPATTNGIEFEFTTSTGDGTTGEIADANDTLGSFSLYLNIKLINGQKYSKVITFVESGFVSDALNTNRLIATAYNTKLQPSYVAVAAGQGSTATKEDTLPSALTTNNFQFTQADLTAAGIDPSLALSVISITPDPDAATTGKISGVVEVKSSTGVGTARKYTFTSDGFKSTLTDNLIAIRNEISSLGSAELTEGSQFVLPSQLQTANFTISSPSAVIGSADNIEYKIETITKINDVQGLATLTVLATKGEGDARASHRFEMQKTGLFTMKQLLNKKFTDNKVNFELKNKKTYLPSELAALKAGASLDVDANNYPLAFLNAVELIAGVREASLPNITFNLVRNGLSTVNESTPAITNISEAITDIDDIAGTLKVRMYLQLTTTTADNGQSSTIFSDPFTITVPKTSGLLSTSDLIATYLESKVEVGSIHLQNNSQTVANSTTPADMVNVANLVVVPTTAVVKSPFGSTSKNISLTASEIVTVSNSNEELTVKITGESSGATSSREYTLTGFMNSNAALSAAISKKVVPNFTPTSGSTKADSAVSTLTMAQFDFKNVAGLTETIVNGEPVYSDVNGVVHRVSGIATGDAARASGEVEVSVLLTKGTIQQTYSVKITGFKKG</sequence>
<dbReference type="RefSeq" id="WP_095335063.1">
    <property type="nucleotide sequence ID" value="NZ_NQNY01000014.1"/>
</dbReference>
<evidence type="ECO:0000313" key="2">
    <source>
        <dbReference type="EMBL" id="PAK21059.1"/>
    </source>
</evidence>
<evidence type="ECO:0000259" key="1">
    <source>
        <dbReference type="Pfam" id="PF04200"/>
    </source>
</evidence>
<feature type="domain" description="Lipoprotein-associated type-17" evidence="1">
    <location>
        <begin position="173"/>
        <end position="232"/>
    </location>
</feature>
<dbReference type="AlphaFoldDB" id="A0A269THX3"/>
<dbReference type="Pfam" id="PF04200">
    <property type="entry name" value="Lipoprotein_17"/>
    <property type="match status" value="7"/>
</dbReference>
<dbReference type="Proteomes" id="UP000216943">
    <property type="component" value="Unassembled WGS sequence"/>
</dbReference>
<protein>
    <recommendedName>
        <fullName evidence="1">Lipoprotein-associated type-17 domain-containing protein</fullName>
    </recommendedName>
</protein>
<dbReference type="OrthoDB" id="400089at2"/>
<feature type="domain" description="Lipoprotein-associated type-17" evidence="1">
    <location>
        <begin position="1000"/>
        <end position="1080"/>
    </location>
</feature>
<feature type="domain" description="Lipoprotein-associated type-17" evidence="1">
    <location>
        <begin position="766"/>
        <end position="819"/>
    </location>
</feature>
<reference evidence="3" key="1">
    <citation type="submission" date="2017-08" db="EMBL/GenBank/DDBJ databases">
        <authorList>
            <person name="Alvarez-Ponce D."/>
            <person name="Weitzman C.L."/>
            <person name="Tillett R.L."/>
            <person name="Sandmeier F.C."/>
            <person name="Tracy C.R."/>
        </authorList>
    </citation>
    <scope>NUCLEOTIDE SEQUENCE [LARGE SCALE GENOMIC DNA]</scope>
    <source>
        <strain evidence="3">723</strain>
    </source>
</reference>
<proteinExistence type="predicted"/>
<evidence type="ECO:0000313" key="3">
    <source>
        <dbReference type="Proteomes" id="UP000216943"/>
    </source>
</evidence>
<feature type="domain" description="Lipoprotein-associated type-17" evidence="1">
    <location>
        <begin position="551"/>
        <end position="623"/>
    </location>
</feature>
<feature type="domain" description="Lipoprotein-associated type-17" evidence="1">
    <location>
        <begin position="1133"/>
        <end position="1187"/>
    </location>
</feature>
<feature type="domain" description="Lipoprotein-associated type-17" evidence="1">
    <location>
        <begin position="661"/>
        <end position="739"/>
    </location>
</feature>
<dbReference type="EMBL" id="NQNY01000014">
    <property type="protein sequence ID" value="PAK21059.1"/>
    <property type="molecule type" value="Genomic_DNA"/>
</dbReference>
<organism evidence="2 3">
    <name type="scientific">Mycoplasmopsis agassizii</name>
    <dbReference type="NCBI Taxonomy" id="33922"/>
    <lineage>
        <taxon>Bacteria</taxon>
        <taxon>Bacillati</taxon>
        <taxon>Mycoplasmatota</taxon>
        <taxon>Mycoplasmoidales</taxon>
        <taxon>Metamycoplasmataceae</taxon>
        <taxon>Mycoplasmopsis</taxon>
    </lineage>
</organism>
<feature type="domain" description="Lipoprotein-associated type-17" evidence="1">
    <location>
        <begin position="258"/>
        <end position="330"/>
    </location>
</feature>
<dbReference type="InterPro" id="IPR007326">
    <property type="entry name" value="Lipoprotein-assoc_dom"/>
</dbReference>